<dbReference type="STRING" id="113562.SAMN04489716_2231"/>
<evidence type="ECO:0000313" key="2">
    <source>
        <dbReference type="Proteomes" id="UP000198688"/>
    </source>
</evidence>
<organism evidence="1 2">
    <name type="scientific">Actinoplanes derwentensis</name>
    <dbReference type="NCBI Taxonomy" id="113562"/>
    <lineage>
        <taxon>Bacteria</taxon>
        <taxon>Bacillati</taxon>
        <taxon>Actinomycetota</taxon>
        <taxon>Actinomycetes</taxon>
        <taxon>Micromonosporales</taxon>
        <taxon>Micromonosporaceae</taxon>
        <taxon>Actinoplanes</taxon>
    </lineage>
</organism>
<name>A0A1H1WTJ8_9ACTN</name>
<dbReference type="EMBL" id="LT629758">
    <property type="protein sequence ID" value="SDT00503.1"/>
    <property type="molecule type" value="Genomic_DNA"/>
</dbReference>
<accession>A0A1H1WTJ8</accession>
<keyword evidence="2" id="KW-1185">Reference proteome</keyword>
<gene>
    <name evidence="1" type="ORF">SAMN04489716_2231</name>
</gene>
<dbReference type="Pfam" id="PF14136">
    <property type="entry name" value="DUF4303"/>
    <property type="match status" value="1"/>
</dbReference>
<dbReference type="InterPro" id="IPR025409">
    <property type="entry name" value="DUF4303"/>
</dbReference>
<evidence type="ECO:0000313" key="1">
    <source>
        <dbReference type="EMBL" id="SDT00503.1"/>
    </source>
</evidence>
<dbReference type="RefSeq" id="WP_197686185.1">
    <property type="nucleotide sequence ID" value="NZ_BOMJ01000039.1"/>
</dbReference>
<dbReference type="AlphaFoldDB" id="A0A1H1WTJ8"/>
<sequence length="249" mass="27734">MSHYLRAEATRRLDEEPPGWVEVRFREADGTTAILVEKAPVLDAGERLGAGAEFPVTIAIPCDVLEESTNGAVHVRLWFDIEDQRGRGVFRVPAEAVFSLEDAVREATRRAVTELFASYPDHRFYYLTLTTPGEVLTPYLSASSYETSTDEELKWSYADSAFMFFGERHFAELRPLFEAGGDPEARLAAIERAVRTLDEEGLFSAAPLAREDMIVTVEVMPPDHTNTARTIRLNPPGPALTAWLTEAAE</sequence>
<reference evidence="1 2" key="1">
    <citation type="submission" date="2016-10" db="EMBL/GenBank/DDBJ databases">
        <authorList>
            <person name="de Groot N.N."/>
        </authorList>
    </citation>
    <scope>NUCLEOTIDE SEQUENCE [LARGE SCALE GENOMIC DNA]</scope>
    <source>
        <strain evidence="1 2">DSM 43941</strain>
    </source>
</reference>
<dbReference type="Proteomes" id="UP000198688">
    <property type="component" value="Chromosome I"/>
</dbReference>
<protein>
    <submittedName>
        <fullName evidence="1">Uncharacterized protein</fullName>
    </submittedName>
</protein>
<proteinExistence type="predicted"/>